<keyword evidence="4" id="KW-1185">Reference proteome</keyword>
<dbReference type="STRING" id="391595.RLO149_c013490"/>
<dbReference type="EMBL" id="CP002623">
    <property type="protein sequence ID" value="AEI93351.1"/>
    <property type="molecule type" value="Genomic_DNA"/>
</dbReference>
<feature type="chain" id="PRO_5003366646" description="VPLPA-CTERM sorting domain-containing protein" evidence="2">
    <location>
        <begin position="34"/>
        <end position="276"/>
    </location>
</feature>
<keyword evidence="1" id="KW-1133">Transmembrane helix</keyword>
<dbReference type="NCBIfam" id="TIGR03370">
    <property type="entry name" value="VPLPA-CTERM"/>
    <property type="match status" value="1"/>
</dbReference>
<feature type="signal peptide" evidence="2">
    <location>
        <begin position="1"/>
        <end position="33"/>
    </location>
</feature>
<proteinExistence type="predicted"/>
<dbReference type="InterPro" id="IPR022472">
    <property type="entry name" value="VPLPA-CTERM"/>
</dbReference>
<evidence type="ECO:0000313" key="3">
    <source>
        <dbReference type="EMBL" id="AEI93351.1"/>
    </source>
</evidence>
<evidence type="ECO:0000256" key="2">
    <source>
        <dbReference type="SAM" id="SignalP"/>
    </source>
</evidence>
<reference evidence="3 4" key="1">
    <citation type="journal article" date="2011" name="BMC Genomics">
        <title>Comparative genome analysis and genome-guided physiological analysis of Roseobacter litoralis.</title>
        <authorList>
            <person name="Kalhoefer D."/>
            <person name="Thole S."/>
            <person name="Voget S."/>
            <person name="Lehmann R."/>
            <person name="Liesegang H."/>
            <person name="Wollher A."/>
            <person name="Daniel R."/>
            <person name="Simon M."/>
            <person name="Brinkhoff T."/>
        </authorList>
    </citation>
    <scope>NUCLEOTIDE SEQUENCE [LARGE SCALE GENOMIC DNA]</scope>
    <source>
        <strain evidence="4">ATCC 49566 / DSM 6996 / JCM 21268 / NBRC 15278 / OCh 149</strain>
    </source>
</reference>
<dbReference type="HOGENOM" id="CLU_1007901_0_0_5"/>
<dbReference type="NCBIfam" id="NF038131">
    <property type="entry name" value="choice_anch_K"/>
    <property type="match status" value="1"/>
</dbReference>
<organism evidence="3 4">
    <name type="scientific">Roseobacter litoralis (strain ATCC 49566 / DSM 6996 / JCM 21268 / NBRC 15278 / OCh 149)</name>
    <dbReference type="NCBI Taxonomy" id="391595"/>
    <lineage>
        <taxon>Bacteria</taxon>
        <taxon>Pseudomonadati</taxon>
        <taxon>Pseudomonadota</taxon>
        <taxon>Alphaproteobacteria</taxon>
        <taxon>Rhodobacterales</taxon>
        <taxon>Roseobacteraceae</taxon>
        <taxon>Roseobacter</taxon>
    </lineage>
</organism>
<name>F7ZE30_ROSLO</name>
<gene>
    <name evidence="3" type="ordered locus">RLO149_c013490</name>
</gene>
<keyword evidence="1" id="KW-0812">Transmembrane</keyword>
<keyword evidence="1" id="KW-0472">Membrane</keyword>
<dbReference type="KEGG" id="rli:RLO149_c013490"/>
<sequence>MSRVVNSLKELNMVRYVMFAACAAALCATSSVASTISGDFSGTISDPRGTHTTPIRIEGQNTDTLYWGTPNSTAKKVNKSDSSVLSVHGQSFDHKVSESGEILLGSISWVNHSNWFAGRRWSSVLSLDLDFDTIGGGESRSVQVGFNTYNSIDGSVDTSKNERTGNSPDEISGFYIDTSNLNLPIALDGGIKVMDIFFRLDDAGTPGTQTGFLHNGQASGSTYDQSTGLWVNREGGSSTIGVYASVAAVPLPAGLWLMLSGFGSFLLARRFKQKTA</sequence>
<keyword evidence="2" id="KW-0732">Signal</keyword>
<evidence type="ECO:0000313" key="4">
    <source>
        <dbReference type="Proteomes" id="UP000001353"/>
    </source>
</evidence>
<evidence type="ECO:0008006" key="5">
    <source>
        <dbReference type="Google" id="ProtNLM"/>
    </source>
</evidence>
<feature type="transmembrane region" description="Helical" evidence="1">
    <location>
        <begin position="242"/>
        <end position="268"/>
    </location>
</feature>
<dbReference type="InterPro" id="IPR047995">
    <property type="entry name" value="Choice_anch_K"/>
</dbReference>
<protein>
    <recommendedName>
        <fullName evidence="5">VPLPA-CTERM sorting domain-containing protein</fullName>
    </recommendedName>
</protein>
<evidence type="ECO:0000256" key="1">
    <source>
        <dbReference type="SAM" id="Phobius"/>
    </source>
</evidence>
<dbReference type="Proteomes" id="UP000001353">
    <property type="component" value="Chromosome"/>
</dbReference>
<accession>F7ZE30</accession>
<dbReference type="AlphaFoldDB" id="F7ZE30"/>